<evidence type="ECO:0000313" key="1">
    <source>
        <dbReference type="EMBL" id="GHP12870.1"/>
    </source>
</evidence>
<dbReference type="Proteomes" id="UP000604765">
    <property type="component" value="Unassembled WGS sequence"/>
</dbReference>
<dbReference type="EMBL" id="BNJR01000004">
    <property type="protein sequence ID" value="GHP12870.1"/>
    <property type="molecule type" value="Genomic_DNA"/>
</dbReference>
<proteinExistence type="predicted"/>
<keyword evidence="2" id="KW-1185">Reference proteome</keyword>
<organism evidence="1 2">
    <name type="scientific">Lentilactobacillus fungorum</name>
    <dbReference type="NCBI Taxonomy" id="2201250"/>
    <lineage>
        <taxon>Bacteria</taxon>
        <taxon>Bacillati</taxon>
        <taxon>Bacillota</taxon>
        <taxon>Bacilli</taxon>
        <taxon>Lactobacillales</taxon>
        <taxon>Lactobacillaceae</taxon>
        <taxon>Lentilactobacillus</taxon>
    </lineage>
</organism>
<accession>A0ABQ3VWH6</accession>
<comment type="caution">
    <text evidence="1">The sequence shown here is derived from an EMBL/GenBank/DDBJ whole genome shotgun (WGS) entry which is preliminary data.</text>
</comment>
<sequence length="61" mass="6832">MVKPFLKSAVEIAILVPPNKNSKQNQALKKQTFFEHIIQALTIMFKVLIKFPPGGAILNVK</sequence>
<reference evidence="1 2" key="1">
    <citation type="journal article" date="2021" name="Int. J. Syst. Evol. Microbiol.">
        <title>Lentilactobacillus fungorum sp. nov., isolated from spent mushroom substrates.</title>
        <authorList>
            <person name="Tohno M."/>
            <person name="Tanizawa Y."/>
            <person name="Kojima Y."/>
            <person name="Sakamoto M."/>
            <person name="Ohkuma M."/>
            <person name="Kobayashi H."/>
        </authorList>
    </citation>
    <scope>NUCLEOTIDE SEQUENCE [LARGE SCALE GENOMIC DNA]</scope>
    <source>
        <strain evidence="1 2">YK48G</strain>
    </source>
</reference>
<name>A0ABQ3VWH6_9LACO</name>
<gene>
    <name evidence="1" type="ORF">YK48G_02950</name>
</gene>
<evidence type="ECO:0000313" key="2">
    <source>
        <dbReference type="Proteomes" id="UP000604765"/>
    </source>
</evidence>
<protein>
    <submittedName>
        <fullName evidence="1">Uncharacterized protein</fullName>
    </submittedName>
</protein>